<protein>
    <recommendedName>
        <fullName evidence="4">Protein kinase domain-containing protein</fullName>
    </recommendedName>
</protein>
<evidence type="ECO:0000256" key="1">
    <source>
        <dbReference type="SAM" id="MobiDB-lite"/>
    </source>
</evidence>
<dbReference type="EMBL" id="JARJCN010000017">
    <property type="protein sequence ID" value="KAJ7092931.1"/>
    <property type="molecule type" value="Genomic_DNA"/>
</dbReference>
<feature type="compositionally biased region" description="Acidic residues" evidence="1">
    <location>
        <begin position="76"/>
        <end position="94"/>
    </location>
</feature>
<keyword evidence="3" id="KW-1185">Reference proteome</keyword>
<gene>
    <name evidence="2" type="ORF">B0H15DRAFT_833007</name>
</gene>
<feature type="region of interest" description="Disordered" evidence="1">
    <location>
        <begin position="64"/>
        <end position="99"/>
    </location>
</feature>
<dbReference type="Proteomes" id="UP001222325">
    <property type="component" value="Unassembled WGS sequence"/>
</dbReference>
<sequence length="383" mass="43311">MGTYPARYPAGIRNHTYTLYDLASHDWIHIFLFIAMMQPNTIEPCTHKHPKIDFDSLDERRESFDSLDHEQREGSAEDSDSLSDSEQGEDFDSLDEQREERHRVMTAARMLASRAPLKAGFQCELLLSVPPQSPDALSRTLPFIPPTNKPVLVELVETLQIDPSDSLSRVWTAKIVAAPQTVLVLKIIQPSQCPIPDPDETWRYYRDPSRVAPNEECAYNNLKSLQGLTIPYFFGRNTIITPSGEKADVLVLEYIPGPSLEVVLEAGFTQEMYDSVTQGMYAIENLTKAGLCHGGSICASNFVLLTSPTGVRSFVIVDLYNMYEVEDTAIMMDIGQQIGRFFYLFSFTLEDEDFVAFHEWAEGLPPRFHEALSTRNLVKKKTK</sequence>
<evidence type="ECO:0008006" key="4">
    <source>
        <dbReference type="Google" id="ProtNLM"/>
    </source>
</evidence>
<dbReference type="AlphaFoldDB" id="A0AAD6U6P4"/>
<accession>A0AAD6U6P4</accession>
<reference evidence="2" key="1">
    <citation type="submission" date="2023-03" db="EMBL/GenBank/DDBJ databases">
        <title>Massive genome expansion in bonnet fungi (Mycena s.s.) driven by repeated elements and novel gene families across ecological guilds.</title>
        <authorList>
            <consortium name="Lawrence Berkeley National Laboratory"/>
            <person name="Harder C.B."/>
            <person name="Miyauchi S."/>
            <person name="Viragh M."/>
            <person name="Kuo A."/>
            <person name="Thoen E."/>
            <person name="Andreopoulos B."/>
            <person name="Lu D."/>
            <person name="Skrede I."/>
            <person name="Drula E."/>
            <person name="Henrissat B."/>
            <person name="Morin E."/>
            <person name="Kohler A."/>
            <person name="Barry K."/>
            <person name="LaButti K."/>
            <person name="Morin E."/>
            <person name="Salamov A."/>
            <person name="Lipzen A."/>
            <person name="Mereny Z."/>
            <person name="Hegedus B."/>
            <person name="Baldrian P."/>
            <person name="Stursova M."/>
            <person name="Weitz H."/>
            <person name="Taylor A."/>
            <person name="Grigoriev I.V."/>
            <person name="Nagy L.G."/>
            <person name="Martin F."/>
            <person name="Kauserud H."/>
        </authorList>
    </citation>
    <scope>NUCLEOTIDE SEQUENCE</scope>
    <source>
        <strain evidence="2">CBHHK173m</strain>
    </source>
</reference>
<organism evidence="2 3">
    <name type="scientific">Mycena belliarum</name>
    <dbReference type="NCBI Taxonomy" id="1033014"/>
    <lineage>
        <taxon>Eukaryota</taxon>
        <taxon>Fungi</taxon>
        <taxon>Dikarya</taxon>
        <taxon>Basidiomycota</taxon>
        <taxon>Agaricomycotina</taxon>
        <taxon>Agaricomycetes</taxon>
        <taxon>Agaricomycetidae</taxon>
        <taxon>Agaricales</taxon>
        <taxon>Marasmiineae</taxon>
        <taxon>Mycenaceae</taxon>
        <taxon>Mycena</taxon>
    </lineage>
</organism>
<comment type="caution">
    <text evidence="2">The sequence shown here is derived from an EMBL/GenBank/DDBJ whole genome shotgun (WGS) entry which is preliminary data.</text>
</comment>
<evidence type="ECO:0000313" key="2">
    <source>
        <dbReference type="EMBL" id="KAJ7092931.1"/>
    </source>
</evidence>
<evidence type="ECO:0000313" key="3">
    <source>
        <dbReference type="Proteomes" id="UP001222325"/>
    </source>
</evidence>
<feature type="compositionally biased region" description="Basic and acidic residues" evidence="1">
    <location>
        <begin position="64"/>
        <end position="75"/>
    </location>
</feature>
<name>A0AAD6U6P4_9AGAR</name>
<proteinExistence type="predicted"/>